<dbReference type="HAMAP" id="MF_01318_B">
    <property type="entry name" value="Ribosomal_uL1_B"/>
    <property type="match status" value="1"/>
</dbReference>
<name>A0A7C3UYS8_UNCW3</name>
<keyword evidence="5 9" id="KW-0694">RNA-binding</keyword>
<keyword evidence="7 9" id="KW-0687">Ribonucleoprotein</keyword>
<keyword evidence="9" id="KW-0820">tRNA-binding</keyword>
<organism evidence="11">
    <name type="scientific">candidate division WOR-3 bacterium</name>
    <dbReference type="NCBI Taxonomy" id="2052148"/>
    <lineage>
        <taxon>Bacteria</taxon>
        <taxon>Bacteria division WOR-3</taxon>
    </lineage>
</organism>
<comment type="subunit">
    <text evidence="9">Part of the 50S ribosomal subunit.</text>
</comment>
<evidence type="ECO:0000256" key="2">
    <source>
        <dbReference type="ARBA" id="ARBA00022491"/>
    </source>
</evidence>
<dbReference type="GO" id="GO:0015934">
    <property type="term" value="C:large ribosomal subunit"/>
    <property type="evidence" value="ECO:0007669"/>
    <property type="project" value="InterPro"/>
</dbReference>
<comment type="similarity">
    <text evidence="1 9 10">Belongs to the universal ribosomal protein uL1 family.</text>
</comment>
<dbReference type="PANTHER" id="PTHR36427">
    <property type="entry name" value="54S RIBOSOMAL PROTEIN L1, MITOCHONDRIAL"/>
    <property type="match status" value="1"/>
</dbReference>
<keyword evidence="4 9" id="KW-0810">Translation regulation</keyword>
<comment type="caution">
    <text evidence="11">The sequence shown here is derived from an EMBL/GenBank/DDBJ whole genome shotgun (WGS) entry which is preliminary data.</text>
</comment>
<dbReference type="GO" id="GO:0006412">
    <property type="term" value="P:translation"/>
    <property type="evidence" value="ECO:0007669"/>
    <property type="project" value="UniProtKB-UniRule"/>
</dbReference>
<dbReference type="SUPFAM" id="SSF56808">
    <property type="entry name" value="Ribosomal protein L1"/>
    <property type="match status" value="1"/>
</dbReference>
<dbReference type="GO" id="GO:0006417">
    <property type="term" value="P:regulation of translation"/>
    <property type="evidence" value="ECO:0007669"/>
    <property type="project" value="UniProtKB-KW"/>
</dbReference>
<reference evidence="11" key="1">
    <citation type="journal article" date="2020" name="mSystems">
        <title>Genome- and Community-Level Interaction Insights into Carbon Utilization and Element Cycling Functions of Hydrothermarchaeota in Hydrothermal Sediment.</title>
        <authorList>
            <person name="Zhou Z."/>
            <person name="Liu Y."/>
            <person name="Xu W."/>
            <person name="Pan J."/>
            <person name="Luo Z.H."/>
            <person name="Li M."/>
        </authorList>
    </citation>
    <scope>NUCLEOTIDE SEQUENCE [LARGE SCALE GENOMIC DNA]</scope>
    <source>
        <strain evidence="11">SpSt-906</strain>
    </source>
</reference>
<dbReference type="CDD" id="cd00403">
    <property type="entry name" value="Ribosomal_L1"/>
    <property type="match status" value="1"/>
</dbReference>
<evidence type="ECO:0000256" key="10">
    <source>
        <dbReference type="RuleBase" id="RU000659"/>
    </source>
</evidence>
<evidence type="ECO:0000256" key="7">
    <source>
        <dbReference type="ARBA" id="ARBA00023274"/>
    </source>
</evidence>
<evidence type="ECO:0000256" key="6">
    <source>
        <dbReference type="ARBA" id="ARBA00022980"/>
    </source>
</evidence>
<dbReference type="GO" id="GO:0000049">
    <property type="term" value="F:tRNA binding"/>
    <property type="evidence" value="ECO:0007669"/>
    <property type="project" value="UniProtKB-KW"/>
</dbReference>
<keyword evidence="2 9" id="KW-0678">Repressor</keyword>
<dbReference type="GO" id="GO:0003735">
    <property type="term" value="F:structural constituent of ribosome"/>
    <property type="evidence" value="ECO:0007669"/>
    <property type="project" value="InterPro"/>
</dbReference>
<dbReference type="PANTHER" id="PTHR36427:SF3">
    <property type="entry name" value="LARGE RIBOSOMAL SUBUNIT PROTEIN UL1M"/>
    <property type="match status" value="1"/>
</dbReference>
<keyword evidence="3 9" id="KW-0699">rRNA-binding</keyword>
<gene>
    <name evidence="9" type="primary">rplA</name>
    <name evidence="11" type="ORF">ENX07_03030</name>
</gene>
<dbReference type="Gene3D" id="3.40.50.790">
    <property type="match status" value="1"/>
</dbReference>
<dbReference type="Pfam" id="PF00687">
    <property type="entry name" value="Ribosomal_L1"/>
    <property type="match status" value="1"/>
</dbReference>
<dbReference type="InterPro" id="IPR005878">
    <property type="entry name" value="Ribosom_uL1_bac-type"/>
</dbReference>
<evidence type="ECO:0000256" key="4">
    <source>
        <dbReference type="ARBA" id="ARBA00022845"/>
    </source>
</evidence>
<proteinExistence type="inferred from homology"/>
<sequence>MKRSKRYRELLKKLPEKKTYPLSEAVRMLKELANARFNESVDVAIKLTSDPKKQDQMVRGTVVLPFGTGKETKVLVLTKGEKEKEAKEAGADYVGFEEYIEKIKSGWFDFDVLVATPDVMPEVSKMGKLLGPKGLMPSPKTGTVTFDVGPAVKSLKAGKIQFKMDKTGNIHAMIGKVSFEAEKIEKNLLALISELLRVKPPTVKGQYIRSCYLSSTMGPSLKLDVKELLELARKES</sequence>
<evidence type="ECO:0000256" key="3">
    <source>
        <dbReference type="ARBA" id="ARBA00022730"/>
    </source>
</evidence>
<dbReference type="NCBIfam" id="TIGR01169">
    <property type="entry name" value="rplA_bact"/>
    <property type="match status" value="1"/>
</dbReference>
<protein>
    <recommendedName>
        <fullName evidence="8 9">Large ribosomal subunit protein uL1</fullName>
    </recommendedName>
</protein>
<comment type="function">
    <text evidence="9">Protein L1 is also a translational repressor protein, it controls the translation of the L11 operon by binding to its mRNA.</text>
</comment>
<dbReference type="AlphaFoldDB" id="A0A7C3UYS8"/>
<keyword evidence="6 9" id="KW-0689">Ribosomal protein</keyword>
<dbReference type="InterPro" id="IPR002143">
    <property type="entry name" value="Ribosomal_uL1"/>
</dbReference>
<comment type="function">
    <text evidence="9">Binds directly to 23S rRNA. The L1 stalk is quite mobile in the ribosome, and is involved in E site tRNA release.</text>
</comment>
<dbReference type="GO" id="GO:0019843">
    <property type="term" value="F:rRNA binding"/>
    <property type="evidence" value="ECO:0007669"/>
    <property type="project" value="UniProtKB-UniRule"/>
</dbReference>
<dbReference type="Gene3D" id="3.30.190.20">
    <property type="match status" value="1"/>
</dbReference>
<dbReference type="PROSITE" id="PS01199">
    <property type="entry name" value="RIBOSOMAL_L1"/>
    <property type="match status" value="1"/>
</dbReference>
<evidence type="ECO:0000256" key="8">
    <source>
        <dbReference type="ARBA" id="ARBA00035241"/>
    </source>
</evidence>
<dbReference type="InterPro" id="IPR016095">
    <property type="entry name" value="Ribosomal_uL1_3-a/b-sand"/>
</dbReference>
<evidence type="ECO:0000256" key="9">
    <source>
        <dbReference type="HAMAP-Rule" id="MF_01318"/>
    </source>
</evidence>
<dbReference type="EMBL" id="DTMQ01000017">
    <property type="protein sequence ID" value="HGE99027.1"/>
    <property type="molecule type" value="Genomic_DNA"/>
</dbReference>
<dbReference type="PIRSF" id="PIRSF002155">
    <property type="entry name" value="Ribosomal_L1"/>
    <property type="match status" value="1"/>
</dbReference>
<dbReference type="InterPro" id="IPR023674">
    <property type="entry name" value="Ribosomal_uL1-like"/>
</dbReference>
<dbReference type="InterPro" id="IPR028364">
    <property type="entry name" value="Ribosomal_uL1/biogenesis"/>
</dbReference>
<evidence type="ECO:0000256" key="5">
    <source>
        <dbReference type="ARBA" id="ARBA00022884"/>
    </source>
</evidence>
<evidence type="ECO:0000313" key="11">
    <source>
        <dbReference type="EMBL" id="HGE99027.1"/>
    </source>
</evidence>
<dbReference type="InterPro" id="IPR023673">
    <property type="entry name" value="Ribosomal_uL1_CS"/>
</dbReference>
<accession>A0A7C3UYS8</accession>
<evidence type="ECO:0000256" key="1">
    <source>
        <dbReference type="ARBA" id="ARBA00010531"/>
    </source>
</evidence>
<dbReference type="FunFam" id="3.40.50.790:FF:000001">
    <property type="entry name" value="50S ribosomal protein L1"/>
    <property type="match status" value="1"/>
</dbReference>